<keyword evidence="1" id="KW-0472">Membrane</keyword>
<organism evidence="2 3">
    <name type="scientific">Gloeobacter morelensis MG652769</name>
    <dbReference type="NCBI Taxonomy" id="2781736"/>
    <lineage>
        <taxon>Bacteria</taxon>
        <taxon>Bacillati</taxon>
        <taxon>Cyanobacteriota</taxon>
        <taxon>Cyanophyceae</taxon>
        <taxon>Gloeobacterales</taxon>
        <taxon>Gloeobacteraceae</taxon>
        <taxon>Gloeobacter</taxon>
        <taxon>Gloeobacter morelensis</taxon>
    </lineage>
</organism>
<keyword evidence="1" id="KW-0812">Transmembrane</keyword>
<proteinExistence type="predicted"/>
<evidence type="ECO:0000313" key="2">
    <source>
        <dbReference type="EMBL" id="UFP95384.1"/>
    </source>
</evidence>
<dbReference type="Proteomes" id="UP001054846">
    <property type="component" value="Chromosome"/>
</dbReference>
<gene>
    <name evidence="2" type="ORF">ISF26_03800</name>
</gene>
<accession>A0ABY3PPA5</accession>
<dbReference type="RefSeq" id="WP_230842609.1">
    <property type="nucleotide sequence ID" value="NZ_CP063845.1"/>
</dbReference>
<evidence type="ECO:0000313" key="3">
    <source>
        <dbReference type="Proteomes" id="UP001054846"/>
    </source>
</evidence>
<feature type="transmembrane region" description="Helical" evidence="1">
    <location>
        <begin position="41"/>
        <end position="59"/>
    </location>
</feature>
<name>A0ABY3PPA5_9CYAN</name>
<dbReference type="EMBL" id="CP063845">
    <property type="protein sequence ID" value="UFP95384.1"/>
    <property type="molecule type" value="Genomic_DNA"/>
</dbReference>
<reference evidence="2 3" key="1">
    <citation type="journal article" date="2021" name="Genome Biol. Evol.">
        <title>Complete Genome Sequencing of a Novel Gloeobacter Species from a Waterfall Cave in Mexico.</title>
        <authorList>
            <person name="Saw J.H."/>
            <person name="Cardona T."/>
            <person name="Montejano G."/>
        </authorList>
    </citation>
    <scope>NUCLEOTIDE SEQUENCE [LARGE SCALE GENOMIC DNA]</scope>
    <source>
        <strain evidence="2">MG652769</strain>
    </source>
</reference>
<feature type="transmembrane region" description="Helical" evidence="1">
    <location>
        <begin position="65"/>
        <end position="82"/>
    </location>
</feature>
<protein>
    <submittedName>
        <fullName evidence="2">Uncharacterized protein</fullName>
    </submittedName>
</protein>
<keyword evidence="3" id="KW-1185">Reference proteome</keyword>
<keyword evidence="1" id="KW-1133">Transmembrane helix</keyword>
<evidence type="ECO:0000256" key="1">
    <source>
        <dbReference type="SAM" id="Phobius"/>
    </source>
</evidence>
<sequence>MAVPELISPELLTKALLAASIAGLDDCLVNRNDGRKWRKPVTVIHLIVGFLALLYGFSIDPVGTSIVLIGAPVLILLGRLAMKLLTRLAP</sequence>